<protein>
    <submittedName>
        <fullName evidence="2">Uncharacterized protein</fullName>
    </submittedName>
</protein>
<dbReference type="EMBL" id="JBHSXN010000006">
    <property type="protein sequence ID" value="MFC6955496.1"/>
    <property type="molecule type" value="Genomic_DNA"/>
</dbReference>
<gene>
    <name evidence="2" type="ORF">ACFQGB_21760</name>
</gene>
<feature type="region of interest" description="Disordered" evidence="1">
    <location>
        <begin position="44"/>
        <end position="91"/>
    </location>
</feature>
<keyword evidence="3" id="KW-1185">Reference proteome</keyword>
<dbReference type="AlphaFoldDB" id="A0ABD5VN82"/>
<dbReference type="RefSeq" id="WP_336352414.1">
    <property type="nucleotide sequence ID" value="NZ_JAZAQL010000006.1"/>
</dbReference>
<comment type="caution">
    <text evidence="2">The sequence shown here is derived from an EMBL/GenBank/DDBJ whole genome shotgun (WGS) entry which is preliminary data.</text>
</comment>
<evidence type="ECO:0000256" key="1">
    <source>
        <dbReference type="SAM" id="MobiDB-lite"/>
    </source>
</evidence>
<organism evidence="2 3">
    <name type="scientific">Halorubellus litoreus</name>
    <dbReference type="NCBI Taxonomy" id="755308"/>
    <lineage>
        <taxon>Archaea</taxon>
        <taxon>Methanobacteriati</taxon>
        <taxon>Methanobacteriota</taxon>
        <taxon>Stenosarchaea group</taxon>
        <taxon>Halobacteria</taxon>
        <taxon>Halobacteriales</taxon>
        <taxon>Halorubellaceae</taxon>
        <taxon>Halorubellus</taxon>
    </lineage>
</organism>
<accession>A0ABD5VN82</accession>
<proteinExistence type="predicted"/>
<name>A0ABD5VN82_9EURY</name>
<evidence type="ECO:0000313" key="3">
    <source>
        <dbReference type="Proteomes" id="UP001596395"/>
    </source>
</evidence>
<dbReference type="Proteomes" id="UP001596395">
    <property type="component" value="Unassembled WGS sequence"/>
</dbReference>
<sequence length="145" mass="15287">MPSDDATDREPRTIAVSERVHDHLQAMGMPDESESETLERLLGLSPDPATLGADDLSTPLPDDPVVPDALAADPTTDATAVDPDEIPDPDVAPADVDAALGELAAILDPDDRERTEALLERIAAADPEELDGIVAALEDDTEESE</sequence>
<evidence type="ECO:0000313" key="2">
    <source>
        <dbReference type="EMBL" id="MFC6955496.1"/>
    </source>
</evidence>
<reference evidence="2 3" key="1">
    <citation type="journal article" date="2019" name="Int. J. Syst. Evol. Microbiol.">
        <title>The Global Catalogue of Microorganisms (GCM) 10K type strain sequencing project: providing services to taxonomists for standard genome sequencing and annotation.</title>
        <authorList>
            <consortium name="The Broad Institute Genomics Platform"/>
            <consortium name="The Broad Institute Genome Sequencing Center for Infectious Disease"/>
            <person name="Wu L."/>
            <person name="Ma J."/>
        </authorList>
    </citation>
    <scope>NUCLEOTIDE SEQUENCE [LARGE SCALE GENOMIC DNA]</scope>
    <source>
        <strain evidence="2 3">GX26</strain>
    </source>
</reference>
<feature type="compositionally biased region" description="Low complexity" evidence="1">
    <location>
        <begin position="66"/>
        <end position="81"/>
    </location>
</feature>